<sequence length="149" mass="16618">MWTFCTKSSQMDILHKSSNKDVLYNVILYGRFACSRPMWAFCLKLPNKGVSNVLFCRERSVCVKACSVIEVEVKNKVVDKVSVAKSGDGEVVNRVRAVVELAFRCATADKNDRPDAREVVAKLKRIWSQTCSGSGRGEGLKEALVEGLW</sequence>
<protein>
    <submittedName>
        <fullName evidence="1">LEAF RUST 10 DISEASE-RESISTANCE LOCUS RECEPTOR-LIKE PROTEIN KINASE-like 1.5</fullName>
    </submittedName>
</protein>
<keyword evidence="2" id="KW-1185">Reference proteome</keyword>
<dbReference type="Proteomes" id="UP001060215">
    <property type="component" value="Chromosome 15"/>
</dbReference>
<gene>
    <name evidence="1" type="ORF">LOK49_LG14G00559</name>
</gene>
<organism evidence="1 2">
    <name type="scientific">Camellia lanceoleosa</name>
    <dbReference type="NCBI Taxonomy" id="1840588"/>
    <lineage>
        <taxon>Eukaryota</taxon>
        <taxon>Viridiplantae</taxon>
        <taxon>Streptophyta</taxon>
        <taxon>Embryophyta</taxon>
        <taxon>Tracheophyta</taxon>
        <taxon>Spermatophyta</taxon>
        <taxon>Magnoliopsida</taxon>
        <taxon>eudicotyledons</taxon>
        <taxon>Gunneridae</taxon>
        <taxon>Pentapetalae</taxon>
        <taxon>asterids</taxon>
        <taxon>Ericales</taxon>
        <taxon>Theaceae</taxon>
        <taxon>Camellia</taxon>
    </lineage>
</organism>
<proteinExistence type="predicted"/>
<evidence type="ECO:0000313" key="2">
    <source>
        <dbReference type="Proteomes" id="UP001060215"/>
    </source>
</evidence>
<evidence type="ECO:0000313" key="1">
    <source>
        <dbReference type="EMBL" id="KAI7986163.1"/>
    </source>
</evidence>
<dbReference type="EMBL" id="CM045772">
    <property type="protein sequence ID" value="KAI7986163.1"/>
    <property type="molecule type" value="Genomic_DNA"/>
</dbReference>
<comment type="caution">
    <text evidence="1">The sequence shown here is derived from an EMBL/GenBank/DDBJ whole genome shotgun (WGS) entry which is preliminary data.</text>
</comment>
<reference evidence="1 2" key="1">
    <citation type="journal article" date="2022" name="Plant J.">
        <title>Chromosome-level genome of Camellia lanceoleosa provides a valuable resource for understanding genome evolution and self-incompatibility.</title>
        <authorList>
            <person name="Gong W."/>
            <person name="Xiao S."/>
            <person name="Wang L."/>
            <person name="Liao Z."/>
            <person name="Chang Y."/>
            <person name="Mo W."/>
            <person name="Hu G."/>
            <person name="Li W."/>
            <person name="Zhao G."/>
            <person name="Zhu H."/>
            <person name="Hu X."/>
            <person name="Ji K."/>
            <person name="Xiang X."/>
            <person name="Song Q."/>
            <person name="Yuan D."/>
            <person name="Jin S."/>
            <person name="Zhang L."/>
        </authorList>
    </citation>
    <scope>NUCLEOTIDE SEQUENCE [LARGE SCALE GENOMIC DNA]</scope>
    <source>
        <strain evidence="1">SQ_2022a</strain>
    </source>
</reference>
<name>A0ACC0FC75_9ERIC</name>
<accession>A0ACC0FC75</accession>